<dbReference type="CDD" id="cd00200">
    <property type="entry name" value="WD40"/>
    <property type="match status" value="1"/>
</dbReference>
<feature type="repeat" description="WD" evidence="1">
    <location>
        <begin position="141"/>
        <end position="182"/>
    </location>
</feature>
<dbReference type="InterPro" id="IPR022100">
    <property type="entry name" value="WDHD1/CFT4_beta-prop_2nd"/>
</dbReference>
<gene>
    <name evidence="5" type="ORF">M0812_12559</name>
</gene>
<evidence type="ECO:0000256" key="1">
    <source>
        <dbReference type="PROSITE-ProRule" id="PRU00221"/>
    </source>
</evidence>
<dbReference type="PANTHER" id="PTHR19932">
    <property type="entry name" value="WD REPEAT AND HMG-BOX DNA BINDING PROTEIN"/>
    <property type="match status" value="1"/>
</dbReference>
<protein>
    <submittedName>
        <fullName evidence="5">Wd repeat and hmg-box DNA binding protein</fullName>
    </submittedName>
</protein>
<dbReference type="Pfam" id="PF12341">
    <property type="entry name" value="Mcl1_mid"/>
    <property type="match status" value="1"/>
</dbReference>
<dbReference type="SUPFAM" id="SSF50978">
    <property type="entry name" value="WD40 repeat-like"/>
    <property type="match status" value="1"/>
</dbReference>
<feature type="region of interest" description="Disordered" evidence="2">
    <location>
        <begin position="881"/>
        <end position="912"/>
    </location>
</feature>
<dbReference type="Proteomes" id="UP001146793">
    <property type="component" value="Unassembled WGS sequence"/>
</dbReference>
<dbReference type="Gene3D" id="2.130.10.10">
    <property type="entry name" value="YVTN repeat-like/Quinoprotein amine dehydrogenase"/>
    <property type="match status" value="2"/>
</dbReference>
<feature type="region of interest" description="Disordered" evidence="2">
    <location>
        <begin position="925"/>
        <end position="991"/>
    </location>
</feature>
<name>A0AAV7ZLB1_9EUKA</name>
<dbReference type="InterPro" id="IPR001680">
    <property type="entry name" value="WD40_rpt"/>
</dbReference>
<reference evidence="5" key="1">
    <citation type="submission" date="2022-08" db="EMBL/GenBank/DDBJ databases">
        <title>Novel sulphate-reducing endosymbionts in the free-living metamonad Anaeramoeba.</title>
        <authorList>
            <person name="Jerlstrom-Hultqvist J."/>
            <person name="Cepicka I."/>
            <person name="Gallot-Lavallee L."/>
            <person name="Salas-Leiva D."/>
            <person name="Curtis B.A."/>
            <person name="Zahonova K."/>
            <person name="Pipaliya S."/>
            <person name="Dacks J."/>
            <person name="Roger A.J."/>
        </authorList>
    </citation>
    <scope>NUCLEOTIDE SEQUENCE</scope>
    <source>
        <strain evidence="5">Busselton2</strain>
    </source>
</reference>
<feature type="domain" description="WDHD1/CFT4 second beta-propeller" evidence="3">
    <location>
        <begin position="481"/>
        <end position="781"/>
    </location>
</feature>
<dbReference type="InterPro" id="IPR036322">
    <property type="entry name" value="WD40_repeat_dom_sf"/>
</dbReference>
<dbReference type="GO" id="GO:0006281">
    <property type="term" value="P:DNA repair"/>
    <property type="evidence" value="ECO:0007669"/>
    <property type="project" value="TreeGrafter"/>
</dbReference>
<dbReference type="PANTHER" id="PTHR19932:SF10">
    <property type="entry name" value="WD REPEAT AND HMG-BOX DNA-BINDING PROTEIN 1"/>
    <property type="match status" value="1"/>
</dbReference>
<dbReference type="PROSITE" id="PS50294">
    <property type="entry name" value="WD_REPEATS_REGION"/>
    <property type="match status" value="3"/>
</dbReference>
<feature type="repeat" description="WD" evidence="1">
    <location>
        <begin position="234"/>
        <end position="275"/>
    </location>
</feature>
<organism evidence="5 6">
    <name type="scientific">Anaeramoeba flamelloides</name>
    <dbReference type="NCBI Taxonomy" id="1746091"/>
    <lineage>
        <taxon>Eukaryota</taxon>
        <taxon>Metamonada</taxon>
        <taxon>Anaeramoebidae</taxon>
        <taxon>Anaeramoeba</taxon>
    </lineage>
</organism>
<keyword evidence="1" id="KW-0853">WD repeat</keyword>
<dbReference type="InterPro" id="IPR015943">
    <property type="entry name" value="WD40/YVTN_repeat-like_dom_sf"/>
</dbReference>
<evidence type="ECO:0000313" key="6">
    <source>
        <dbReference type="Proteomes" id="UP001146793"/>
    </source>
</evidence>
<evidence type="ECO:0000259" key="4">
    <source>
        <dbReference type="Pfam" id="PF24817"/>
    </source>
</evidence>
<evidence type="ECO:0000313" key="5">
    <source>
        <dbReference type="EMBL" id="KAJ3442808.1"/>
    </source>
</evidence>
<dbReference type="EMBL" id="JANTQA010000026">
    <property type="protein sequence ID" value="KAJ3442808.1"/>
    <property type="molecule type" value="Genomic_DNA"/>
</dbReference>
<comment type="caution">
    <text evidence="5">The sequence shown here is derived from an EMBL/GenBank/DDBJ whole genome shotgun (WGS) entry which is preliminary data.</text>
</comment>
<feature type="compositionally biased region" description="Basic and acidic residues" evidence="2">
    <location>
        <begin position="881"/>
        <end position="895"/>
    </location>
</feature>
<dbReference type="InterPro" id="IPR057646">
    <property type="entry name" value="WD40_WDHD1_1st"/>
</dbReference>
<dbReference type="GO" id="GO:0043596">
    <property type="term" value="C:nuclear replication fork"/>
    <property type="evidence" value="ECO:0007669"/>
    <property type="project" value="TreeGrafter"/>
</dbReference>
<evidence type="ECO:0000256" key="2">
    <source>
        <dbReference type="SAM" id="MobiDB-lite"/>
    </source>
</evidence>
<accession>A0AAV7ZLB1</accession>
<evidence type="ECO:0000259" key="3">
    <source>
        <dbReference type="Pfam" id="PF12341"/>
    </source>
</evidence>
<feature type="region of interest" description="Disordered" evidence="2">
    <location>
        <begin position="316"/>
        <end position="433"/>
    </location>
</feature>
<feature type="compositionally biased region" description="Basic and acidic residues" evidence="2">
    <location>
        <begin position="388"/>
        <end position="400"/>
    </location>
</feature>
<dbReference type="GO" id="GO:0000278">
    <property type="term" value="P:mitotic cell cycle"/>
    <property type="evidence" value="ECO:0007669"/>
    <property type="project" value="TreeGrafter"/>
</dbReference>
<dbReference type="AlphaFoldDB" id="A0AAV7ZLB1"/>
<feature type="compositionally biased region" description="Low complexity" evidence="2">
    <location>
        <begin position="318"/>
        <end position="357"/>
    </location>
</feature>
<feature type="compositionally biased region" description="Basic and acidic residues" evidence="2">
    <location>
        <begin position="359"/>
        <end position="375"/>
    </location>
</feature>
<feature type="domain" description="WDHD1 first WD40" evidence="4">
    <location>
        <begin position="14"/>
        <end position="304"/>
    </location>
</feature>
<feature type="compositionally biased region" description="Polar residues" evidence="2">
    <location>
        <begin position="962"/>
        <end position="978"/>
    </location>
</feature>
<feature type="repeat" description="WD" evidence="1">
    <location>
        <begin position="57"/>
        <end position="89"/>
    </location>
</feature>
<proteinExistence type="predicted"/>
<dbReference type="SMART" id="SM00320">
    <property type="entry name" value="WD40"/>
    <property type="match status" value="6"/>
</dbReference>
<dbReference type="GO" id="GO:0003682">
    <property type="term" value="F:chromatin binding"/>
    <property type="evidence" value="ECO:0007669"/>
    <property type="project" value="TreeGrafter"/>
</dbReference>
<sequence>MDKDQQENEIAWNYSHTAGKGDIIVHPNGEYFFTAGSDGVIRVFPTNDSMEMECKEFTNNEGSVNCLTVSPDGAYLASGSEDNKVLLFNCSELKFEKILTQTKTPINCLTFSPDSSFLAVGSESSEIKIVPLDDPTSHYFLKGHAGPVKALSWDPQGTFLASASEDGSVRIFNVDDRQEVKVIPSIEGKEENGGKQLYRLSWSNDGDYLAIAGSFGEKIPFFKRSSMMNLFTLYTDHIKSISIVKFSPDGIHFASVGCDNKVYLWDLEEKKVVNCFEHGSTIYGIDWNSTKNEIILIDENGELGRWAKPVKEVIKQASSSSSSSSESSSGSNSESESESESGSTSSSSGSSSNSDSENGSDKDKKEEEEEVKEKQPLLIEDDLEFEIVEEKNEMNPENRIQKKSQLNENDISRKRKQFSNSSDSEIEMEEGLSELQDKKFEEFSIPKSYLNKQASKKNTTEKGSGKLDGNLFSSFKIPIQKPFIPSSTPSIENRRYMTWNLIGSITKVVEESISSIQVDFMDKTRHRPLRLNDIYNLSLGALSHYGVFFASQPENKTNNTNENNNNDNNKFEEIQTSTLLFKPLDSWSSHADWVYQLPKNENAICLAVGNDFAAVATEKGYVRIFSFGALQKYIFSLPGPFVTMATDGEDHLLIIYYTDHFGTGGLNFKLINIKENKKVSEGKVPLSNSSELRWVSFIENKPSTFVTLDSKGIFRILSNSIFGQSWVPVLDLTNPKYKNEKYFPIGMTQKQLIAAITPEQFEYPSTLNPPVPRSIDLQIPLLHSSDRSYYQAENNTMKMKIFQDNKPTQQTKTVIDQLLIKQFEQCFRTDQIRALDLCKQMNFIKALQISFLLSTRAGTSSLGKQIQNIIVEKKWKMMQEQEENKKLEKKNKLQEQEPETQPQTNHKSKKHTERVEINFEDLDHAEQTLDQNTPTTKRKNLLKLRNTNEKENNTKNLFPKKSINSKLTKTSLNKSIKQQTKRKRNNPFAIN</sequence>
<dbReference type="Pfam" id="PF24817">
    <property type="entry name" value="WD40_WDHD1_1st"/>
    <property type="match status" value="1"/>
</dbReference>
<dbReference type="GO" id="GO:0006261">
    <property type="term" value="P:DNA-templated DNA replication"/>
    <property type="evidence" value="ECO:0007669"/>
    <property type="project" value="TreeGrafter"/>
</dbReference>
<dbReference type="PROSITE" id="PS50082">
    <property type="entry name" value="WD_REPEATS_2"/>
    <property type="match status" value="3"/>
</dbReference>